<proteinExistence type="predicted"/>
<dbReference type="AlphaFoldDB" id="A0AAD9A342"/>
<sequence length="171" mass="18707">MPLASFTTVPTPFMSMKKRKCDPASQCDAPPHGERREKWLCRSRHRDVGQVINDTVDLIRWASTASQVENLALLSTAGVERESPFTSGGPVALDEPLNKVFHPCASRYMMCVPCFCLTPLCRCGPAAAGWELLWKPSGGQASLKNTPPQAQSNAESGKELEQWMLDLASCA</sequence>
<comment type="caution">
    <text evidence="1">The sequence shown here is derived from an EMBL/GenBank/DDBJ whole genome shotgun (WGS) entry which is preliminary data.</text>
</comment>
<reference evidence="1" key="1">
    <citation type="submission" date="2023-01" db="EMBL/GenBank/DDBJ databases">
        <title>Colletotrichum chrysophilum M932 genome sequence.</title>
        <authorList>
            <person name="Baroncelli R."/>
        </authorList>
    </citation>
    <scope>NUCLEOTIDE SEQUENCE</scope>
    <source>
        <strain evidence="1">M932</strain>
    </source>
</reference>
<organism evidence="1 2">
    <name type="scientific">Colletotrichum chrysophilum</name>
    <dbReference type="NCBI Taxonomy" id="1836956"/>
    <lineage>
        <taxon>Eukaryota</taxon>
        <taxon>Fungi</taxon>
        <taxon>Dikarya</taxon>
        <taxon>Ascomycota</taxon>
        <taxon>Pezizomycotina</taxon>
        <taxon>Sordariomycetes</taxon>
        <taxon>Hypocreomycetidae</taxon>
        <taxon>Glomerellales</taxon>
        <taxon>Glomerellaceae</taxon>
        <taxon>Colletotrichum</taxon>
        <taxon>Colletotrichum gloeosporioides species complex</taxon>
    </lineage>
</organism>
<name>A0AAD9A342_9PEZI</name>
<accession>A0AAD9A342</accession>
<gene>
    <name evidence="1" type="ORF">CCHR01_17173</name>
</gene>
<evidence type="ECO:0000313" key="1">
    <source>
        <dbReference type="EMBL" id="KAK1840204.1"/>
    </source>
</evidence>
<protein>
    <submittedName>
        <fullName evidence="1">Uncharacterized protein</fullName>
    </submittedName>
</protein>
<evidence type="ECO:0000313" key="2">
    <source>
        <dbReference type="Proteomes" id="UP001243330"/>
    </source>
</evidence>
<keyword evidence="2" id="KW-1185">Reference proteome</keyword>
<dbReference type="Proteomes" id="UP001243330">
    <property type="component" value="Unassembled WGS sequence"/>
</dbReference>
<dbReference type="EMBL" id="JAQOWY010000584">
    <property type="protein sequence ID" value="KAK1840204.1"/>
    <property type="molecule type" value="Genomic_DNA"/>
</dbReference>